<reference evidence="2 3" key="1">
    <citation type="journal article" date="2021" name="Nat. Plants">
        <title>The Taxus genome provides insights into paclitaxel biosynthesis.</title>
        <authorList>
            <person name="Xiong X."/>
            <person name="Gou J."/>
            <person name="Liao Q."/>
            <person name="Li Y."/>
            <person name="Zhou Q."/>
            <person name="Bi G."/>
            <person name="Li C."/>
            <person name="Du R."/>
            <person name="Wang X."/>
            <person name="Sun T."/>
            <person name="Guo L."/>
            <person name="Liang H."/>
            <person name="Lu P."/>
            <person name="Wu Y."/>
            <person name="Zhang Z."/>
            <person name="Ro D.K."/>
            <person name="Shang Y."/>
            <person name="Huang S."/>
            <person name="Yan J."/>
        </authorList>
    </citation>
    <scope>NUCLEOTIDE SEQUENCE [LARGE SCALE GENOMIC DNA]</scope>
    <source>
        <strain evidence="2">Ta-2019</strain>
    </source>
</reference>
<sequence>MVKDTLDSDAHLRLTCRKKGTDGKQLELKKIELGPFGYVVADISCLNKLIDLRLIVLTEVYLKLTELREEIKECIEGIVKSACIEESAKGGLHWPLGDSARNSFKVVTSMHYNVTTIVAESWNVKFQRANRAEFETSSGRVTNEVNVKLKKITKHLRDQRPWEEDKIMNILEDILKWFWTEL</sequence>
<gene>
    <name evidence="2" type="ORF">KI387_038947</name>
</gene>
<accession>A0AA38F7H7</accession>
<dbReference type="Pfam" id="PF25475">
    <property type="entry name" value="DUF7903"/>
    <property type="match status" value="1"/>
</dbReference>
<dbReference type="PANTHER" id="PTHR35481">
    <property type="entry name" value="DNA-DIRECTED RNA POLYMERASE SUBUNIT ALPHA"/>
    <property type="match status" value="1"/>
</dbReference>
<protein>
    <recommendedName>
        <fullName evidence="1">DUF7903 domain-containing protein</fullName>
    </recommendedName>
</protein>
<evidence type="ECO:0000259" key="1">
    <source>
        <dbReference type="Pfam" id="PF25475"/>
    </source>
</evidence>
<dbReference type="PANTHER" id="PTHR35481:SF1">
    <property type="entry name" value="DNA-DIRECTED RNA POLYMERASE SUBUNIT ALPHA"/>
    <property type="match status" value="1"/>
</dbReference>
<keyword evidence="3" id="KW-1185">Reference proteome</keyword>
<evidence type="ECO:0000313" key="3">
    <source>
        <dbReference type="Proteomes" id="UP000824469"/>
    </source>
</evidence>
<dbReference type="Proteomes" id="UP000824469">
    <property type="component" value="Unassembled WGS sequence"/>
</dbReference>
<dbReference type="InterPro" id="IPR057225">
    <property type="entry name" value="DUF7903"/>
</dbReference>
<evidence type="ECO:0000313" key="2">
    <source>
        <dbReference type="EMBL" id="KAH9295359.1"/>
    </source>
</evidence>
<dbReference type="AlphaFoldDB" id="A0AA38F7H7"/>
<proteinExistence type="predicted"/>
<name>A0AA38F7H7_TAXCH</name>
<comment type="caution">
    <text evidence="2">The sequence shown here is derived from an EMBL/GenBank/DDBJ whole genome shotgun (WGS) entry which is preliminary data.</text>
</comment>
<dbReference type="OMA" id="ERECIGG"/>
<dbReference type="EMBL" id="JAHRHJ020000011">
    <property type="protein sequence ID" value="KAH9295359.1"/>
    <property type="molecule type" value="Genomic_DNA"/>
</dbReference>
<feature type="domain" description="DUF7903" evidence="1">
    <location>
        <begin position="11"/>
        <end position="180"/>
    </location>
</feature>
<organism evidence="2 3">
    <name type="scientific">Taxus chinensis</name>
    <name type="common">Chinese yew</name>
    <name type="synonym">Taxus wallichiana var. chinensis</name>
    <dbReference type="NCBI Taxonomy" id="29808"/>
    <lineage>
        <taxon>Eukaryota</taxon>
        <taxon>Viridiplantae</taxon>
        <taxon>Streptophyta</taxon>
        <taxon>Embryophyta</taxon>
        <taxon>Tracheophyta</taxon>
        <taxon>Spermatophyta</taxon>
        <taxon>Pinopsida</taxon>
        <taxon>Pinidae</taxon>
        <taxon>Conifers II</taxon>
        <taxon>Cupressales</taxon>
        <taxon>Taxaceae</taxon>
        <taxon>Taxus</taxon>
    </lineage>
</organism>